<keyword evidence="2" id="KW-1003">Cell membrane</keyword>
<evidence type="ECO:0000256" key="7">
    <source>
        <dbReference type="ARBA" id="ARBA00023136"/>
    </source>
</evidence>
<dbReference type="Pfam" id="PF13231">
    <property type="entry name" value="PMT_2"/>
    <property type="match status" value="1"/>
</dbReference>
<evidence type="ECO:0000256" key="2">
    <source>
        <dbReference type="ARBA" id="ARBA00022475"/>
    </source>
</evidence>
<keyword evidence="7 8" id="KW-0472">Membrane</keyword>
<feature type="transmembrane region" description="Helical" evidence="8">
    <location>
        <begin position="21"/>
        <end position="45"/>
    </location>
</feature>
<evidence type="ECO:0000256" key="8">
    <source>
        <dbReference type="SAM" id="Phobius"/>
    </source>
</evidence>
<evidence type="ECO:0000259" key="9">
    <source>
        <dbReference type="Pfam" id="PF13231"/>
    </source>
</evidence>
<dbReference type="InterPro" id="IPR050297">
    <property type="entry name" value="LipidA_mod_glycosyltrf_83"/>
</dbReference>
<feature type="transmembrane region" description="Helical" evidence="8">
    <location>
        <begin position="437"/>
        <end position="457"/>
    </location>
</feature>
<dbReference type="PANTHER" id="PTHR33908:SF3">
    <property type="entry name" value="UNDECAPRENYL PHOSPHATE-ALPHA-4-AMINO-4-DEOXY-L-ARABINOSE ARABINOSYL TRANSFERASE"/>
    <property type="match status" value="1"/>
</dbReference>
<accession>A0ABT2C3K9</accession>
<comment type="caution">
    <text evidence="10">The sequence shown here is derived from an EMBL/GenBank/DDBJ whole genome shotgun (WGS) entry which is preliminary data.</text>
</comment>
<evidence type="ECO:0000256" key="4">
    <source>
        <dbReference type="ARBA" id="ARBA00022679"/>
    </source>
</evidence>
<evidence type="ECO:0000256" key="5">
    <source>
        <dbReference type="ARBA" id="ARBA00022692"/>
    </source>
</evidence>
<dbReference type="EC" id="2.4.-.-" evidence="10"/>
<feature type="transmembrane region" description="Helical" evidence="8">
    <location>
        <begin position="363"/>
        <end position="385"/>
    </location>
</feature>
<evidence type="ECO:0000313" key="11">
    <source>
        <dbReference type="Proteomes" id="UP001165263"/>
    </source>
</evidence>
<gene>
    <name evidence="10" type="ORF">NX786_21835</name>
</gene>
<feature type="transmembrane region" description="Helical" evidence="8">
    <location>
        <begin position="405"/>
        <end position="425"/>
    </location>
</feature>
<keyword evidence="3 10" id="KW-0328">Glycosyltransferase</keyword>
<feature type="transmembrane region" description="Helical" evidence="8">
    <location>
        <begin position="313"/>
        <end position="329"/>
    </location>
</feature>
<sequence length="538" mass="58592">MNTQGPEMLARTPPAQERGSGALAVLAPWAWPALLAAAVWLGLFYNLGAIPLFDVDEGAFGEATREMLARGDYVSTWLNGQPRYDKPILIYWLQAASVRLLGLDEFALRLPSALAATAWIAAVHAFTRRVVDRDTAHAAAFIAATSAGVVVIGRGAIADALLNLFLALALFDVYRELVDPRPRWRRRVFLWIALGVLTKGPVALLVPAAASALAFGLQGRMNGWWRAVRDPVGWLILLAVAGPWYALEYAARGDAFLAGFFMRHNVERFLVPLQGHAGSPFFYLPAVLLLVLPYTGLLLAALPGVRRMRTTPLDTLLWCWFLFVLGFFTLAGTKLPHYLLYGATPLFILMARRRHALRSRVAALWPALVLVAAVAILPLVLHHAAPGARNPYVREALSRADVFGPAWHAQAIALLACVVLLMLWPERPRTGGPWARLVAAALACSYAFGGLLLPAAAELQQGPVKRAALLARQAGWPVRSWRINVPSFSVYRDAVTPATDAPRPGDVILTRSDALDGLPSPVRVLFREGGVLLVRIEG</sequence>
<dbReference type="InterPro" id="IPR038731">
    <property type="entry name" value="RgtA/B/C-like"/>
</dbReference>
<dbReference type="Proteomes" id="UP001165263">
    <property type="component" value="Unassembled WGS sequence"/>
</dbReference>
<feature type="transmembrane region" description="Helical" evidence="8">
    <location>
        <begin position="227"/>
        <end position="247"/>
    </location>
</feature>
<evidence type="ECO:0000256" key="6">
    <source>
        <dbReference type="ARBA" id="ARBA00022989"/>
    </source>
</evidence>
<dbReference type="PANTHER" id="PTHR33908">
    <property type="entry name" value="MANNOSYLTRANSFERASE YKCB-RELATED"/>
    <property type="match status" value="1"/>
</dbReference>
<keyword evidence="11" id="KW-1185">Reference proteome</keyword>
<dbReference type="GO" id="GO:0016757">
    <property type="term" value="F:glycosyltransferase activity"/>
    <property type="evidence" value="ECO:0007669"/>
    <property type="project" value="UniProtKB-KW"/>
</dbReference>
<feature type="transmembrane region" description="Helical" evidence="8">
    <location>
        <begin position="281"/>
        <end position="301"/>
    </location>
</feature>
<reference evidence="10" key="1">
    <citation type="submission" date="2022-08" db="EMBL/GenBank/DDBJ databases">
        <title>Reclassification of Massilia species as members of the genera Telluria, Duganella, Pseudoduganella, Mokoshia gen. nov. and Zemynaea gen. nov. using orthogonal and non-orthogonal genome-based approaches.</title>
        <authorList>
            <person name="Bowman J.P."/>
        </authorList>
    </citation>
    <scope>NUCLEOTIDE SEQUENCE</scope>
    <source>
        <strain evidence="10">LMG 11547</strain>
    </source>
</reference>
<name>A0ABT2C3K9_9BURK</name>
<keyword evidence="6 8" id="KW-1133">Transmembrane helix</keyword>
<evidence type="ECO:0000256" key="3">
    <source>
        <dbReference type="ARBA" id="ARBA00022676"/>
    </source>
</evidence>
<keyword evidence="5 8" id="KW-0812">Transmembrane</keyword>
<proteinExistence type="predicted"/>
<dbReference type="EMBL" id="JANUHC010000008">
    <property type="protein sequence ID" value="MCS0631973.1"/>
    <property type="molecule type" value="Genomic_DNA"/>
</dbReference>
<dbReference type="RefSeq" id="WP_259451010.1">
    <property type="nucleotide sequence ID" value="NZ_CP119520.1"/>
</dbReference>
<keyword evidence="4 10" id="KW-0808">Transferase</keyword>
<organism evidence="10 11">
    <name type="scientific">Telluria mixta</name>
    <dbReference type="NCBI Taxonomy" id="34071"/>
    <lineage>
        <taxon>Bacteria</taxon>
        <taxon>Pseudomonadati</taxon>
        <taxon>Pseudomonadota</taxon>
        <taxon>Betaproteobacteria</taxon>
        <taxon>Burkholderiales</taxon>
        <taxon>Oxalobacteraceae</taxon>
        <taxon>Telluria group</taxon>
        <taxon>Telluria</taxon>
    </lineage>
</organism>
<feature type="transmembrane region" description="Helical" evidence="8">
    <location>
        <begin position="188"/>
        <end position="215"/>
    </location>
</feature>
<comment type="subcellular location">
    <subcellularLocation>
        <location evidence="1">Cell membrane</location>
        <topology evidence="1">Multi-pass membrane protein</topology>
    </subcellularLocation>
</comment>
<feature type="transmembrane region" description="Helical" evidence="8">
    <location>
        <begin position="138"/>
        <end position="168"/>
    </location>
</feature>
<evidence type="ECO:0000256" key="1">
    <source>
        <dbReference type="ARBA" id="ARBA00004651"/>
    </source>
</evidence>
<feature type="transmembrane region" description="Helical" evidence="8">
    <location>
        <begin position="106"/>
        <end position="126"/>
    </location>
</feature>
<protein>
    <submittedName>
        <fullName evidence="10">Glycosyltransferase family 39 protein</fullName>
        <ecNumber evidence="10">2.4.-.-</ecNumber>
    </submittedName>
</protein>
<feature type="domain" description="Glycosyltransferase RgtA/B/C/D-like" evidence="9">
    <location>
        <begin position="85"/>
        <end position="240"/>
    </location>
</feature>
<evidence type="ECO:0000313" key="10">
    <source>
        <dbReference type="EMBL" id="MCS0631973.1"/>
    </source>
</evidence>